<protein>
    <submittedName>
        <fullName evidence="2">Fluoroquinolones export permease protein</fullName>
    </submittedName>
</protein>
<feature type="transmembrane region" description="Helical" evidence="1">
    <location>
        <begin position="20"/>
        <end position="38"/>
    </location>
</feature>
<dbReference type="OrthoDB" id="8480522at2"/>
<dbReference type="AlphaFoldDB" id="A0A0R3K4H5"/>
<name>A0A0R3K4H5_CALMK</name>
<feature type="transmembrane region" description="Helical" evidence="1">
    <location>
        <begin position="154"/>
        <end position="180"/>
    </location>
</feature>
<evidence type="ECO:0000256" key="1">
    <source>
        <dbReference type="SAM" id="Phobius"/>
    </source>
</evidence>
<organism evidence="2 3">
    <name type="scientific">Caloramator mitchellensis</name>
    <dbReference type="NCBI Taxonomy" id="908809"/>
    <lineage>
        <taxon>Bacteria</taxon>
        <taxon>Bacillati</taxon>
        <taxon>Bacillota</taxon>
        <taxon>Clostridia</taxon>
        <taxon>Eubacteriales</taxon>
        <taxon>Clostridiaceae</taxon>
        <taxon>Caloramator</taxon>
    </lineage>
</organism>
<dbReference type="EMBL" id="LKHP01000001">
    <property type="protein sequence ID" value="KRQ87842.1"/>
    <property type="molecule type" value="Genomic_DNA"/>
</dbReference>
<gene>
    <name evidence="2" type="ORF">ABG79_00007</name>
</gene>
<keyword evidence="3" id="KW-1185">Reference proteome</keyword>
<keyword evidence="1" id="KW-0812">Transmembrane</keyword>
<proteinExistence type="predicted"/>
<dbReference type="STRING" id="908809.ABG79_00007"/>
<evidence type="ECO:0000313" key="3">
    <source>
        <dbReference type="Proteomes" id="UP000052015"/>
    </source>
</evidence>
<dbReference type="Proteomes" id="UP000052015">
    <property type="component" value="Unassembled WGS sequence"/>
</dbReference>
<dbReference type="RefSeq" id="WP_057975828.1">
    <property type="nucleotide sequence ID" value="NZ_LKHP01000001.1"/>
</dbReference>
<comment type="caution">
    <text evidence="2">The sequence shown here is derived from an EMBL/GenBank/DDBJ whole genome shotgun (WGS) entry which is preliminary data.</text>
</comment>
<feature type="transmembrane region" description="Helical" evidence="1">
    <location>
        <begin position="118"/>
        <end position="142"/>
    </location>
</feature>
<accession>A0A0R3K4H5</accession>
<reference evidence="2 3" key="1">
    <citation type="submission" date="2015-09" db="EMBL/GenBank/DDBJ databases">
        <title>Draft genome sequence of a Caloramator mitchellensis, a moderate thermophile from the Great Artesian Basin of Australia.</title>
        <authorList>
            <person name="Patel B.K."/>
        </authorList>
    </citation>
    <scope>NUCLEOTIDE SEQUENCE [LARGE SCALE GENOMIC DNA]</scope>
    <source>
        <strain evidence="2 3">VF08</strain>
    </source>
</reference>
<feature type="transmembrane region" description="Helical" evidence="1">
    <location>
        <begin position="44"/>
        <end position="68"/>
    </location>
</feature>
<keyword evidence="1" id="KW-1133">Transmembrane helix</keyword>
<evidence type="ECO:0000313" key="2">
    <source>
        <dbReference type="EMBL" id="KRQ87842.1"/>
    </source>
</evidence>
<keyword evidence="1" id="KW-0472">Membrane</keyword>
<feature type="transmembrane region" description="Helical" evidence="1">
    <location>
        <begin position="200"/>
        <end position="217"/>
    </location>
</feature>
<dbReference type="Pfam" id="PF24686">
    <property type="entry name" value="FLQE3_permease"/>
    <property type="match status" value="1"/>
</dbReference>
<sequence length="235" mass="26420">MRIINAIKNDIKFQFKYGFYYLYSLLSLLYILLIYFVPNDYKNIIAVVVLFSDPVALGMIFMGAIILFEKSENVLQALLITPLRAEEYIIAKVISISIISELSSLAIVTISFDLNNYNLFFIFSGVIFGSFISTLSGIIVASTVNSINQFIVRIIPLGIFLSIPPFAILLGINNSILNILPGNIVFNMLLSGMRAIKVNPHYIIIFALWLMLFFKWATLKINNMLINIGGVRNGD</sequence>
<feature type="transmembrane region" description="Helical" evidence="1">
    <location>
        <begin position="89"/>
        <end position="112"/>
    </location>
</feature>
<dbReference type="InterPro" id="IPR056926">
    <property type="entry name" value="FLQE3_permease"/>
</dbReference>